<dbReference type="Proteomes" id="UP000254186">
    <property type="component" value="Unassembled WGS sequence"/>
</dbReference>
<accession>A0A377JI94</accession>
<dbReference type="AlphaFoldDB" id="A0A377JI94"/>
<keyword evidence="1" id="KW-0812">Transmembrane</keyword>
<evidence type="ECO:0000313" key="2">
    <source>
        <dbReference type="EMBL" id="STP03355.1"/>
    </source>
</evidence>
<keyword evidence="1" id="KW-0472">Membrane</keyword>
<gene>
    <name evidence="2" type="ORF">NCTC10672_00709</name>
</gene>
<sequence>MRKSITSRKICIEIYKLKWVFIYILLLIMLSSFSVLVDQGSYFYAAILMFSMLLIYIFSETQLNRKFVSRLQSIYLFLTSALILFICSLLYNLLMSSLYESYIKITGIINPLFVSNSFLPNNLIIFSTIILIFLVFIIYLIVSIYFPFVVFKALREKNQINSSIMRVVSFLLILFSSLYSYRIVYNKYNDEDSINSVIIYFLYNYHYVANHISSGKYICENLSIEELSKNKFYKSREIKEVKVYPLFSEDRASYVIMLKDDEGNIKYKFDISECHKKLL</sequence>
<evidence type="ECO:0000313" key="3">
    <source>
        <dbReference type="Proteomes" id="UP000254186"/>
    </source>
</evidence>
<keyword evidence="1" id="KW-1133">Transmembrane helix</keyword>
<feature type="transmembrane region" description="Helical" evidence="1">
    <location>
        <begin position="163"/>
        <end position="181"/>
    </location>
</feature>
<name>A0A377JI94_HAEPA</name>
<protein>
    <submittedName>
        <fullName evidence="2">Uncharacterized protein</fullName>
    </submittedName>
</protein>
<reference evidence="2 3" key="1">
    <citation type="submission" date="2018-06" db="EMBL/GenBank/DDBJ databases">
        <authorList>
            <consortium name="Pathogen Informatics"/>
            <person name="Doyle S."/>
        </authorList>
    </citation>
    <scope>NUCLEOTIDE SEQUENCE [LARGE SCALE GENOMIC DNA]</scope>
    <source>
        <strain evidence="2 3">NCTC10672</strain>
    </source>
</reference>
<feature type="transmembrane region" description="Helical" evidence="1">
    <location>
        <begin position="42"/>
        <end position="59"/>
    </location>
</feature>
<feature type="transmembrane region" description="Helical" evidence="1">
    <location>
        <begin position="20"/>
        <end position="36"/>
    </location>
</feature>
<dbReference type="EMBL" id="UGHY01000002">
    <property type="protein sequence ID" value="STP03355.1"/>
    <property type="molecule type" value="Genomic_DNA"/>
</dbReference>
<feature type="transmembrane region" description="Helical" evidence="1">
    <location>
        <begin position="123"/>
        <end position="151"/>
    </location>
</feature>
<organism evidence="2 3">
    <name type="scientific">Haemophilus parainfluenzae</name>
    <dbReference type="NCBI Taxonomy" id="729"/>
    <lineage>
        <taxon>Bacteria</taxon>
        <taxon>Pseudomonadati</taxon>
        <taxon>Pseudomonadota</taxon>
        <taxon>Gammaproteobacteria</taxon>
        <taxon>Pasteurellales</taxon>
        <taxon>Pasteurellaceae</taxon>
        <taxon>Haemophilus</taxon>
    </lineage>
</organism>
<evidence type="ECO:0000256" key="1">
    <source>
        <dbReference type="SAM" id="Phobius"/>
    </source>
</evidence>
<feature type="transmembrane region" description="Helical" evidence="1">
    <location>
        <begin position="71"/>
        <end position="94"/>
    </location>
</feature>
<proteinExistence type="predicted"/>
<dbReference type="RefSeq" id="WP_115179822.1">
    <property type="nucleotide sequence ID" value="NZ_UGHY01000002.1"/>
</dbReference>